<protein>
    <submittedName>
        <fullName evidence="3">C2H2-type domain-containing protein</fullName>
    </submittedName>
</protein>
<accession>A0A1I8BIK9</accession>
<keyword evidence="2" id="KW-1185">Reference proteome</keyword>
<evidence type="ECO:0000313" key="2">
    <source>
        <dbReference type="Proteomes" id="UP000095281"/>
    </source>
</evidence>
<reference evidence="3" key="1">
    <citation type="submission" date="2016-11" db="UniProtKB">
        <authorList>
            <consortium name="WormBaseParasite"/>
        </authorList>
    </citation>
    <scope>IDENTIFICATION</scope>
</reference>
<organism evidence="2 3">
    <name type="scientific">Meloidogyne hapla</name>
    <name type="common">Root-knot nematode worm</name>
    <dbReference type="NCBI Taxonomy" id="6305"/>
    <lineage>
        <taxon>Eukaryota</taxon>
        <taxon>Metazoa</taxon>
        <taxon>Ecdysozoa</taxon>
        <taxon>Nematoda</taxon>
        <taxon>Chromadorea</taxon>
        <taxon>Rhabditida</taxon>
        <taxon>Tylenchina</taxon>
        <taxon>Tylenchomorpha</taxon>
        <taxon>Tylenchoidea</taxon>
        <taxon>Meloidogynidae</taxon>
        <taxon>Meloidogyninae</taxon>
        <taxon>Meloidogyne</taxon>
    </lineage>
</organism>
<proteinExistence type="predicted"/>
<dbReference type="Proteomes" id="UP000095281">
    <property type="component" value="Unplaced"/>
</dbReference>
<feature type="chain" id="PRO_5009315846" evidence="1">
    <location>
        <begin position="20"/>
        <end position="132"/>
    </location>
</feature>
<dbReference type="WBParaSite" id="MhA1_Contig2565.frz3.gene3">
    <property type="protein sequence ID" value="MhA1_Contig2565.frz3.gene3"/>
    <property type="gene ID" value="MhA1_Contig2565.frz3.gene3"/>
</dbReference>
<evidence type="ECO:0000313" key="3">
    <source>
        <dbReference type="WBParaSite" id="MhA1_Contig2565.frz3.gene3"/>
    </source>
</evidence>
<feature type="signal peptide" evidence="1">
    <location>
        <begin position="1"/>
        <end position="19"/>
    </location>
</feature>
<dbReference type="AlphaFoldDB" id="A0A1I8BIK9"/>
<sequence>MIIIQLIIFLCLFLTPIEGPPKGKHEGSGPSDGANELIVPDNLDKTNKKKYENRIKFLNELGDDKDKYNIFAQIGKVEEIYCNRCGKNVINSQKHYRADIISHNKAHKKMESPFPASAEGKKDNKILFMYHK</sequence>
<name>A0A1I8BIK9_MELHA</name>
<evidence type="ECO:0000256" key="1">
    <source>
        <dbReference type="SAM" id="SignalP"/>
    </source>
</evidence>
<keyword evidence="1" id="KW-0732">Signal</keyword>